<evidence type="ECO:0000256" key="7">
    <source>
        <dbReference type="ARBA" id="ARBA00023049"/>
    </source>
</evidence>
<proteinExistence type="predicted"/>
<name>K6Z506_9ALTE</name>
<dbReference type="Proteomes" id="UP000006327">
    <property type="component" value="Unassembled WGS sequence"/>
</dbReference>
<dbReference type="STRING" id="493475.GARC_1532"/>
<keyword evidence="9" id="KW-1185">Reference proteome</keyword>
<protein>
    <submittedName>
        <fullName evidence="8">Uncharacterized protein</fullName>
    </submittedName>
</protein>
<evidence type="ECO:0000256" key="3">
    <source>
        <dbReference type="ARBA" id="ARBA00022729"/>
    </source>
</evidence>
<dbReference type="GO" id="GO:0030288">
    <property type="term" value="C:outer membrane-bounded periplasmic space"/>
    <property type="evidence" value="ECO:0007669"/>
    <property type="project" value="InterPro"/>
</dbReference>
<dbReference type="GO" id="GO:0046872">
    <property type="term" value="F:metal ion binding"/>
    <property type="evidence" value="ECO:0007669"/>
    <property type="project" value="UniProtKB-KW"/>
</dbReference>
<gene>
    <name evidence="8" type="ORF">GARC_1532</name>
</gene>
<keyword evidence="5" id="KW-0378">Hydrolase</keyword>
<dbReference type="SUPFAM" id="SSF55166">
    <property type="entry name" value="Hedgehog/DD-peptidase"/>
    <property type="match status" value="1"/>
</dbReference>
<keyword evidence="7" id="KW-0482">Metalloprotease</keyword>
<keyword evidence="3" id="KW-0732">Signal</keyword>
<evidence type="ECO:0000256" key="6">
    <source>
        <dbReference type="ARBA" id="ARBA00022833"/>
    </source>
</evidence>
<keyword evidence="2" id="KW-0479">Metal-binding</keyword>
<evidence type="ECO:0000256" key="1">
    <source>
        <dbReference type="ARBA" id="ARBA00022670"/>
    </source>
</evidence>
<comment type="caution">
    <text evidence="8">The sequence shown here is derived from an EMBL/GenBank/DDBJ whole genome shotgun (WGS) entry which is preliminary data.</text>
</comment>
<keyword evidence="6" id="KW-0862">Zinc</keyword>
<dbReference type="eggNOG" id="COG1705">
    <property type="taxonomic scope" value="Bacteria"/>
</dbReference>
<dbReference type="GO" id="GO:0006508">
    <property type="term" value="P:proteolysis"/>
    <property type="evidence" value="ECO:0007669"/>
    <property type="project" value="UniProtKB-KW"/>
</dbReference>
<evidence type="ECO:0000256" key="5">
    <source>
        <dbReference type="ARBA" id="ARBA00022801"/>
    </source>
</evidence>
<evidence type="ECO:0000313" key="8">
    <source>
        <dbReference type="EMBL" id="GAC18505.1"/>
    </source>
</evidence>
<accession>K6Z506</accession>
<reference evidence="8 9" key="1">
    <citation type="journal article" date="2017" name="Antonie Van Leeuwenhoek">
        <title>Rhizobium rhizosphaerae sp. nov., a novel species isolated from rice rhizosphere.</title>
        <authorList>
            <person name="Zhao J.J."/>
            <person name="Zhang J."/>
            <person name="Zhang R.J."/>
            <person name="Zhang C.W."/>
            <person name="Yin H.Q."/>
            <person name="Zhang X.X."/>
        </authorList>
    </citation>
    <scope>NUCLEOTIDE SEQUENCE [LARGE SCALE GENOMIC DNA]</scope>
    <source>
        <strain evidence="8 9">BSs20135</strain>
    </source>
</reference>
<dbReference type="InterPro" id="IPR009045">
    <property type="entry name" value="Zn_M74/Hedgehog-like"/>
</dbReference>
<evidence type="ECO:0000256" key="2">
    <source>
        <dbReference type="ARBA" id="ARBA00022723"/>
    </source>
</evidence>
<dbReference type="GO" id="GO:0008237">
    <property type="term" value="F:metallopeptidase activity"/>
    <property type="evidence" value="ECO:0007669"/>
    <property type="project" value="UniProtKB-KW"/>
</dbReference>
<dbReference type="Pfam" id="PF03411">
    <property type="entry name" value="Peptidase_M74"/>
    <property type="match status" value="1"/>
</dbReference>
<dbReference type="Gene3D" id="3.30.1380.10">
    <property type="match status" value="1"/>
</dbReference>
<keyword evidence="1" id="KW-0645">Protease</keyword>
<dbReference type="AlphaFoldDB" id="K6Z506"/>
<dbReference type="GO" id="GO:0004252">
    <property type="term" value="F:serine-type endopeptidase activity"/>
    <property type="evidence" value="ECO:0007669"/>
    <property type="project" value="InterPro"/>
</dbReference>
<evidence type="ECO:0000313" key="9">
    <source>
        <dbReference type="Proteomes" id="UP000006327"/>
    </source>
</evidence>
<dbReference type="InterPro" id="IPR005073">
    <property type="entry name" value="Peptidase_M74"/>
</dbReference>
<keyword evidence="4" id="KW-0574">Periplasm</keyword>
<dbReference type="EMBL" id="BAEO01000018">
    <property type="protein sequence ID" value="GAC18505.1"/>
    <property type="molecule type" value="Genomic_DNA"/>
</dbReference>
<organism evidence="8 9">
    <name type="scientific">Paraglaciecola arctica BSs20135</name>
    <dbReference type="NCBI Taxonomy" id="493475"/>
    <lineage>
        <taxon>Bacteria</taxon>
        <taxon>Pseudomonadati</taxon>
        <taxon>Pseudomonadota</taxon>
        <taxon>Gammaproteobacteria</taxon>
        <taxon>Alteromonadales</taxon>
        <taxon>Alteromonadaceae</taxon>
        <taxon>Paraglaciecola</taxon>
    </lineage>
</organism>
<evidence type="ECO:0000256" key="4">
    <source>
        <dbReference type="ARBA" id="ARBA00022764"/>
    </source>
</evidence>
<sequence>MSLSEHPQISYQSASYILQRCYMSRIVLSGSVGPGGDNHEADIGIVRDRLRQLGFSWIGGTGGGTARHFVRAIKLFQAITTGETKFVDRNHSGRISVGRGTHRWLAAVNAPRWIQIMGHREIGWSTTEMTAPLTEAAAGGTPYLLHNGGWGTSWIVDMLNAAGRDYIRRVRDTYFPPDLRPPVPWNDRNPNPGPFTPLAWDRISMHRDPMPPMWVRDCAPAQGGRADYHGSHETGLDVDMRLPLLDSSNGATATNVPWRYLAGRSARQQHFNRTAARAQLESLVAQSVVQVIGFDDDTAATAPDKLHRIRKVRPWANHKDHFHVRIQPPARTDGEIA</sequence>